<dbReference type="Proteomes" id="UP001634393">
    <property type="component" value="Unassembled WGS sequence"/>
</dbReference>
<keyword evidence="3" id="KW-1185">Reference proteome</keyword>
<evidence type="ECO:0000313" key="2">
    <source>
        <dbReference type="EMBL" id="KAL3812805.1"/>
    </source>
</evidence>
<dbReference type="AlphaFoldDB" id="A0ABD3RUD6"/>
<name>A0ABD3RUD6_9LAMI</name>
<organism evidence="2 3">
    <name type="scientific">Penstemon smallii</name>
    <dbReference type="NCBI Taxonomy" id="265156"/>
    <lineage>
        <taxon>Eukaryota</taxon>
        <taxon>Viridiplantae</taxon>
        <taxon>Streptophyta</taxon>
        <taxon>Embryophyta</taxon>
        <taxon>Tracheophyta</taxon>
        <taxon>Spermatophyta</taxon>
        <taxon>Magnoliopsida</taxon>
        <taxon>eudicotyledons</taxon>
        <taxon>Gunneridae</taxon>
        <taxon>Pentapetalae</taxon>
        <taxon>asterids</taxon>
        <taxon>lamiids</taxon>
        <taxon>Lamiales</taxon>
        <taxon>Plantaginaceae</taxon>
        <taxon>Cheloneae</taxon>
        <taxon>Penstemon</taxon>
    </lineage>
</organism>
<feature type="compositionally biased region" description="Polar residues" evidence="1">
    <location>
        <begin position="68"/>
        <end position="80"/>
    </location>
</feature>
<evidence type="ECO:0000256" key="1">
    <source>
        <dbReference type="SAM" id="MobiDB-lite"/>
    </source>
</evidence>
<gene>
    <name evidence="2" type="ORF">ACJIZ3_014073</name>
</gene>
<protein>
    <submittedName>
        <fullName evidence="2">Uncharacterized protein</fullName>
    </submittedName>
</protein>
<evidence type="ECO:0000313" key="3">
    <source>
        <dbReference type="Proteomes" id="UP001634393"/>
    </source>
</evidence>
<accession>A0ABD3RUD6</accession>
<comment type="caution">
    <text evidence="2">The sequence shown here is derived from an EMBL/GenBank/DDBJ whole genome shotgun (WGS) entry which is preliminary data.</text>
</comment>
<dbReference type="EMBL" id="JBJXBP010000008">
    <property type="protein sequence ID" value="KAL3812805.1"/>
    <property type="molecule type" value="Genomic_DNA"/>
</dbReference>
<proteinExistence type="predicted"/>
<reference evidence="2 3" key="1">
    <citation type="submission" date="2024-12" db="EMBL/GenBank/DDBJ databases">
        <title>The unique morphological basis and parallel evolutionary history of personate flowers in Penstemon.</title>
        <authorList>
            <person name="Depatie T.H."/>
            <person name="Wessinger C.A."/>
        </authorList>
    </citation>
    <scope>NUCLEOTIDE SEQUENCE [LARGE SCALE GENOMIC DNA]</scope>
    <source>
        <strain evidence="2">WTNN_2</strain>
        <tissue evidence="2">Leaf</tissue>
    </source>
</reference>
<feature type="region of interest" description="Disordered" evidence="1">
    <location>
        <begin position="54"/>
        <end position="99"/>
    </location>
</feature>
<sequence length="99" mass="10833">MKIRKGERYMGDSMHHQYVVLNMLLHKAMDNVGCSTAITDATLSVSRELFPSETVTGTEDSLAIEDASGSNDNTNITSVTEVKDNQAVEDVIEPDVKTD</sequence>